<comment type="caution">
    <text evidence="16">The sequence shown here is derived from an EMBL/GenBank/DDBJ whole genome shotgun (WGS) entry which is preliminary data.</text>
</comment>
<evidence type="ECO:0000256" key="9">
    <source>
        <dbReference type="ARBA" id="ARBA00023136"/>
    </source>
</evidence>
<keyword evidence="4" id="KW-0410">Iron transport</keyword>
<accession>A0ABT0N7E8</accession>
<comment type="subcellular location">
    <subcellularLocation>
        <location evidence="1 11">Cell outer membrane</location>
        <topology evidence="1 11">Multi-pass membrane protein</topology>
    </subcellularLocation>
</comment>
<dbReference type="InterPro" id="IPR036942">
    <property type="entry name" value="Beta-barrel_TonB_sf"/>
</dbReference>
<dbReference type="EMBL" id="JAKIKT010000003">
    <property type="protein sequence ID" value="MCL2914358.1"/>
    <property type="molecule type" value="Genomic_DNA"/>
</dbReference>
<keyword evidence="7" id="KW-0406">Ion transport</keyword>
<keyword evidence="5 11" id="KW-0812">Transmembrane</keyword>
<evidence type="ECO:0000256" key="11">
    <source>
        <dbReference type="PROSITE-ProRule" id="PRU01360"/>
    </source>
</evidence>
<evidence type="ECO:0000313" key="17">
    <source>
        <dbReference type="Proteomes" id="UP001202831"/>
    </source>
</evidence>
<protein>
    <submittedName>
        <fullName evidence="16">TonB-dependent receptor</fullName>
    </submittedName>
</protein>
<evidence type="ECO:0000256" key="13">
    <source>
        <dbReference type="SAM" id="SignalP"/>
    </source>
</evidence>
<evidence type="ECO:0000313" key="16">
    <source>
        <dbReference type="EMBL" id="MCL2914358.1"/>
    </source>
</evidence>
<evidence type="ECO:0000256" key="12">
    <source>
        <dbReference type="RuleBase" id="RU003357"/>
    </source>
</evidence>
<dbReference type="PANTHER" id="PTHR32552">
    <property type="entry name" value="FERRICHROME IRON RECEPTOR-RELATED"/>
    <property type="match status" value="1"/>
</dbReference>
<name>A0ABT0N7E8_9GAMM</name>
<keyword evidence="13" id="KW-0732">Signal</keyword>
<dbReference type="SUPFAM" id="SSF56935">
    <property type="entry name" value="Porins"/>
    <property type="match status" value="1"/>
</dbReference>
<evidence type="ECO:0000256" key="1">
    <source>
        <dbReference type="ARBA" id="ARBA00004571"/>
    </source>
</evidence>
<feature type="domain" description="TonB-dependent receptor plug" evidence="15">
    <location>
        <begin position="48"/>
        <end position="154"/>
    </location>
</feature>
<dbReference type="PROSITE" id="PS52016">
    <property type="entry name" value="TONB_DEPENDENT_REC_3"/>
    <property type="match status" value="1"/>
</dbReference>
<evidence type="ECO:0000259" key="14">
    <source>
        <dbReference type="Pfam" id="PF00593"/>
    </source>
</evidence>
<dbReference type="Proteomes" id="UP001202831">
    <property type="component" value="Unassembled WGS sequence"/>
</dbReference>
<dbReference type="PANTHER" id="PTHR32552:SF81">
    <property type="entry name" value="TONB-DEPENDENT OUTER MEMBRANE RECEPTOR"/>
    <property type="match status" value="1"/>
</dbReference>
<evidence type="ECO:0000256" key="10">
    <source>
        <dbReference type="ARBA" id="ARBA00023237"/>
    </source>
</evidence>
<keyword evidence="6" id="KW-0408">Iron</keyword>
<dbReference type="RefSeq" id="WP_249249055.1">
    <property type="nucleotide sequence ID" value="NZ_JAKIKT010000003.1"/>
</dbReference>
<evidence type="ECO:0000256" key="6">
    <source>
        <dbReference type="ARBA" id="ARBA00023004"/>
    </source>
</evidence>
<dbReference type="InterPro" id="IPR012910">
    <property type="entry name" value="Plug_dom"/>
</dbReference>
<feature type="chain" id="PRO_5045877700" evidence="13">
    <location>
        <begin position="24"/>
        <end position="731"/>
    </location>
</feature>
<evidence type="ECO:0000256" key="2">
    <source>
        <dbReference type="ARBA" id="ARBA00022448"/>
    </source>
</evidence>
<gene>
    <name evidence="16" type="ORF">L2725_11320</name>
</gene>
<keyword evidence="10 11" id="KW-0998">Cell outer membrane</keyword>
<evidence type="ECO:0000256" key="3">
    <source>
        <dbReference type="ARBA" id="ARBA00022452"/>
    </source>
</evidence>
<organism evidence="16 17">
    <name type="scientific">Shewanella corallii</name>
    <dbReference type="NCBI Taxonomy" id="560080"/>
    <lineage>
        <taxon>Bacteria</taxon>
        <taxon>Pseudomonadati</taxon>
        <taxon>Pseudomonadota</taxon>
        <taxon>Gammaproteobacteria</taxon>
        <taxon>Alteromonadales</taxon>
        <taxon>Shewanellaceae</taxon>
        <taxon>Shewanella</taxon>
    </lineage>
</organism>
<sequence length="731" mass="82282">MKNNKYSVLSAAIATALSFPAFAADSSEERQPMETLVVTADFRATEIDKVPASISVIGKQQLEDDGGENFQDILNAIPNINWSGGSSRARYFQIRGVGDQEEYEGAPNSSVGFFVDDIDLSGLGMASNLFDIDQVEVLRGPQSTLFGGNALAGAIYLKSAEPTAATEAGVEVSAGTDDLLTIGAYAGGSMNADDTLLGRISVQSHQQNGFMDNQYLGRDDTNARDEVSAKAKLRWYATDKLLADLTLIHGDFDNGYDAWSLDSNGENTYTDRPGKDTQTTNGAGLSLSWEAHKAFNVETITSFADTEQRHAYDGDWSNPEYWERQECREYDDDGNITAVFPCVYDYWWDKTAERQNFSQDVRLLSTEDGRLFNGTTDWLVGLYYNRLSEDNHLEIDERYDAENRYLSSLDSAYVATKYSAFGQLDTYIDRFHYSAGLRVERWEADYSDTNSEAFTPEETMWGGHLSVSYQLTSDQLLYAKVSRGYKAGGFNVGIDSEKYPELQDFITYSPETLYNYELGHSATLLDGNLNTRLSVFYMDRQDQQVDASIQVIDDGKPGNFVLYTANATSSTNYGLEAQMNFYATDNLELYASLGLLKAEYDEYSYKDKYGTLIELSGRELAHAPSYNYQLGATWRGDTGFFANMNLSGMDSFYYSDSNDFVSDDYHLLNLRLGYEADNWSVYLWGRNLTDEEYGVRGFFFGNEPNKDWADQQYVRYGDPRQLGITFRYDYF</sequence>
<feature type="signal peptide" evidence="13">
    <location>
        <begin position="1"/>
        <end position="23"/>
    </location>
</feature>
<keyword evidence="17" id="KW-1185">Reference proteome</keyword>
<dbReference type="InterPro" id="IPR000531">
    <property type="entry name" value="Beta-barrel_TonB"/>
</dbReference>
<feature type="domain" description="TonB-dependent receptor-like beta-barrel" evidence="14">
    <location>
        <begin position="251"/>
        <end position="688"/>
    </location>
</feature>
<dbReference type="InterPro" id="IPR039426">
    <property type="entry name" value="TonB-dep_rcpt-like"/>
</dbReference>
<dbReference type="Gene3D" id="2.40.170.20">
    <property type="entry name" value="TonB-dependent receptor, beta-barrel domain"/>
    <property type="match status" value="1"/>
</dbReference>
<dbReference type="Pfam" id="PF00593">
    <property type="entry name" value="TonB_dep_Rec_b-barrel"/>
    <property type="match status" value="1"/>
</dbReference>
<dbReference type="Pfam" id="PF07715">
    <property type="entry name" value="Plug"/>
    <property type="match status" value="1"/>
</dbReference>
<keyword evidence="2 11" id="KW-0813">Transport</keyword>
<evidence type="ECO:0000256" key="7">
    <source>
        <dbReference type="ARBA" id="ARBA00023065"/>
    </source>
</evidence>
<keyword evidence="8 12" id="KW-0798">TonB box</keyword>
<evidence type="ECO:0000256" key="5">
    <source>
        <dbReference type="ARBA" id="ARBA00022692"/>
    </source>
</evidence>
<proteinExistence type="inferred from homology"/>
<keyword evidence="9 11" id="KW-0472">Membrane</keyword>
<evidence type="ECO:0000256" key="4">
    <source>
        <dbReference type="ARBA" id="ARBA00022496"/>
    </source>
</evidence>
<evidence type="ECO:0000256" key="8">
    <source>
        <dbReference type="ARBA" id="ARBA00023077"/>
    </source>
</evidence>
<evidence type="ECO:0000259" key="15">
    <source>
        <dbReference type="Pfam" id="PF07715"/>
    </source>
</evidence>
<keyword evidence="16" id="KW-0675">Receptor</keyword>
<comment type="similarity">
    <text evidence="11 12">Belongs to the TonB-dependent receptor family.</text>
</comment>
<reference evidence="16 17" key="1">
    <citation type="submission" date="2022-01" db="EMBL/GenBank/DDBJ databases">
        <title>Whole genome-based taxonomy of the Shewanellaceae.</title>
        <authorList>
            <person name="Martin-Rodriguez A.J."/>
        </authorList>
    </citation>
    <scope>NUCLEOTIDE SEQUENCE [LARGE SCALE GENOMIC DNA]</scope>
    <source>
        <strain evidence="16 17">DSM 21332</strain>
    </source>
</reference>
<keyword evidence="3 11" id="KW-1134">Transmembrane beta strand</keyword>